<reference evidence="2 3" key="1">
    <citation type="submission" date="2019-06" db="EMBL/GenBank/DDBJ databases">
        <title>Genome Sequence of the Brown Rot Fungal Pathogen Monilinia laxa.</title>
        <authorList>
            <person name="De Miccolis Angelini R.M."/>
            <person name="Landi L."/>
            <person name="Abate D."/>
            <person name="Pollastro S."/>
            <person name="Romanazzi G."/>
            <person name="Faretra F."/>
        </authorList>
    </citation>
    <scope>NUCLEOTIDE SEQUENCE [LARGE SCALE GENOMIC DNA]</scope>
    <source>
        <strain evidence="2 3">Mlax316</strain>
    </source>
</reference>
<dbReference type="AlphaFoldDB" id="A0A5N6KNH2"/>
<keyword evidence="1" id="KW-0472">Membrane</keyword>
<comment type="caution">
    <text evidence="2">The sequence shown here is derived from an EMBL/GenBank/DDBJ whole genome shotgun (WGS) entry which is preliminary data.</text>
</comment>
<organism evidence="2 3">
    <name type="scientific">Monilinia laxa</name>
    <name type="common">Brown rot fungus</name>
    <name type="synonym">Sclerotinia laxa</name>
    <dbReference type="NCBI Taxonomy" id="61186"/>
    <lineage>
        <taxon>Eukaryota</taxon>
        <taxon>Fungi</taxon>
        <taxon>Dikarya</taxon>
        <taxon>Ascomycota</taxon>
        <taxon>Pezizomycotina</taxon>
        <taxon>Leotiomycetes</taxon>
        <taxon>Helotiales</taxon>
        <taxon>Sclerotiniaceae</taxon>
        <taxon>Monilinia</taxon>
    </lineage>
</organism>
<evidence type="ECO:0000256" key="1">
    <source>
        <dbReference type="SAM" id="Phobius"/>
    </source>
</evidence>
<protein>
    <submittedName>
        <fullName evidence="2">Uncharacterized protein</fullName>
    </submittedName>
</protein>
<name>A0A5N6KNH2_MONLA</name>
<feature type="transmembrane region" description="Helical" evidence="1">
    <location>
        <begin position="21"/>
        <end position="43"/>
    </location>
</feature>
<proteinExistence type="predicted"/>
<evidence type="ECO:0000313" key="2">
    <source>
        <dbReference type="EMBL" id="KAB8304649.1"/>
    </source>
</evidence>
<dbReference type="Proteomes" id="UP000326757">
    <property type="component" value="Unassembled WGS sequence"/>
</dbReference>
<keyword evidence="3" id="KW-1185">Reference proteome</keyword>
<dbReference type="EMBL" id="VIGI01000001">
    <property type="protein sequence ID" value="KAB8304649.1"/>
    <property type="molecule type" value="Genomic_DNA"/>
</dbReference>
<keyword evidence="1" id="KW-1133">Transmembrane helix</keyword>
<keyword evidence="1" id="KW-0812">Transmembrane</keyword>
<gene>
    <name evidence="2" type="ORF">EYC80_004019</name>
</gene>
<accession>A0A5N6KNH2</accession>
<sequence length="69" mass="8029">MGRRVFLRGCVHTHHFTYARAIDGYLVMLFLVFFVFAGLIASWTDFWLLTREVELHTAQYVSTGSLMKT</sequence>
<evidence type="ECO:0000313" key="3">
    <source>
        <dbReference type="Proteomes" id="UP000326757"/>
    </source>
</evidence>